<dbReference type="InParanoid" id="K3WVV0"/>
<reference evidence="3" key="2">
    <citation type="submission" date="2010-04" db="EMBL/GenBank/DDBJ databases">
        <authorList>
            <person name="Buell R."/>
            <person name="Hamilton J."/>
            <person name="Hostetler J."/>
        </authorList>
    </citation>
    <scope>NUCLEOTIDE SEQUENCE [LARGE SCALE GENOMIC DNA]</scope>
    <source>
        <strain evidence="3">DAOM:BR144</strain>
    </source>
</reference>
<dbReference type="OMA" id="ALTHVEW"/>
<reference evidence="3" key="1">
    <citation type="journal article" date="2010" name="Genome Biol.">
        <title>Genome sequence of the necrotrophic plant pathogen Pythium ultimum reveals original pathogenicity mechanisms and effector repertoire.</title>
        <authorList>
            <person name="Levesque C.A."/>
            <person name="Brouwer H."/>
            <person name="Cano L."/>
            <person name="Hamilton J.P."/>
            <person name="Holt C."/>
            <person name="Huitema E."/>
            <person name="Raffaele S."/>
            <person name="Robideau G.P."/>
            <person name="Thines M."/>
            <person name="Win J."/>
            <person name="Zerillo M.M."/>
            <person name="Beakes G.W."/>
            <person name="Boore J.L."/>
            <person name="Busam D."/>
            <person name="Dumas B."/>
            <person name="Ferriera S."/>
            <person name="Fuerstenberg S.I."/>
            <person name="Gachon C.M."/>
            <person name="Gaulin E."/>
            <person name="Govers F."/>
            <person name="Grenville-Briggs L."/>
            <person name="Horner N."/>
            <person name="Hostetler J."/>
            <person name="Jiang R.H."/>
            <person name="Johnson J."/>
            <person name="Krajaejun T."/>
            <person name="Lin H."/>
            <person name="Meijer H.J."/>
            <person name="Moore B."/>
            <person name="Morris P."/>
            <person name="Phuntmart V."/>
            <person name="Puiu D."/>
            <person name="Shetty J."/>
            <person name="Stajich J.E."/>
            <person name="Tripathy S."/>
            <person name="Wawra S."/>
            <person name="van West P."/>
            <person name="Whitty B.R."/>
            <person name="Coutinho P.M."/>
            <person name="Henrissat B."/>
            <person name="Martin F."/>
            <person name="Thomas P.D."/>
            <person name="Tyler B.M."/>
            <person name="De Vries R.P."/>
            <person name="Kamoun S."/>
            <person name="Yandell M."/>
            <person name="Tisserat N."/>
            <person name="Buell C.R."/>
        </authorList>
    </citation>
    <scope>NUCLEOTIDE SEQUENCE</scope>
    <source>
        <strain evidence="3">DAOM:BR144</strain>
    </source>
</reference>
<evidence type="ECO:0000313" key="3">
    <source>
        <dbReference type="Proteomes" id="UP000019132"/>
    </source>
</evidence>
<organism evidence="2 3">
    <name type="scientific">Globisporangium ultimum (strain ATCC 200006 / CBS 805.95 / DAOM BR144)</name>
    <name type="common">Pythium ultimum</name>
    <dbReference type="NCBI Taxonomy" id="431595"/>
    <lineage>
        <taxon>Eukaryota</taxon>
        <taxon>Sar</taxon>
        <taxon>Stramenopiles</taxon>
        <taxon>Oomycota</taxon>
        <taxon>Peronosporomycetes</taxon>
        <taxon>Pythiales</taxon>
        <taxon>Pythiaceae</taxon>
        <taxon>Globisporangium</taxon>
    </lineage>
</organism>
<sequence length="399" mass="43960">MESPPLSSSKHKMYDIVWRNHALSLNFTPNERGLPVVCQVPPNASPDVLQSPAAVGDVLIAFQLHDRAVEPVESFEQAIEVLQVAELPITLRFLSRKSDVPERLSAAEISASITFTWQPQQPLGVSLAMDPCSLHTAITRIDPQKISPEFMKLQPKVGDVLVNVRNSYSNADLDDMRFEDIISTLREFPRPSQLTFARLVGDQDTAPRSPPVSPSDASQQQKLQPPQMPQQPHHRPISLASRQSFRIDKPVPAPMYNAPESNPTSSAPTSVGGGDVKKEASKFYKVIYGGGRVGLQLRDCSKEDSEKEKRDLKKSKTKGYSVCIKEVTDPKSAPGLENGSPGDLLMAIGRQDLQLLSFEQVHRELAQIHTPTELLFKKRTVAQGSTGGSLVDALFLFLI</sequence>
<accession>K3WVV0</accession>
<feature type="compositionally biased region" description="Polar residues" evidence="1">
    <location>
        <begin position="259"/>
        <end position="269"/>
    </location>
</feature>
<dbReference type="EnsemblProtists" id="PYU1_T009098">
    <property type="protein sequence ID" value="PYU1_T009098"/>
    <property type="gene ID" value="PYU1_G009080"/>
</dbReference>
<evidence type="ECO:0000256" key="1">
    <source>
        <dbReference type="SAM" id="MobiDB-lite"/>
    </source>
</evidence>
<feature type="region of interest" description="Disordered" evidence="1">
    <location>
        <begin position="203"/>
        <end position="236"/>
    </location>
</feature>
<dbReference type="AlphaFoldDB" id="K3WVV0"/>
<evidence type="ECO:0000313" key="2">
    <source>
        <dbReference type="EnsemblProtists" id="PYU1_T009098"/>
    </source>
</evidence>
<dbReference type="Proteomes" id="UP000019132">
    <property type="component" value="Unassembled WGS sequence"/>
</dbReference>
<keyword evidence="3" id="KW-1185">Reference proteome</keyword>
<dbReference type="HOGENOM" id="CLU_728599_0_0_1"/>
<evidence type="ECO:0008006" key="4">
    <source>
        <dbReference type="Google" id="ProtNLM"/>
    </source>
</evidence>
<name>K3WVV0_GLOUD</name>
<dbReference type="EMBL" id="GL376599">
    <property type="status" value="NOT_ANNOTATED_CDS"/>
    <property type="molecule type" value="Genomic_DNA"/>
</dbReference>
<protein>
    <recommendedName>
        <fullName evidence="4">PDZ domain-containing protein</fullName>
    </recommendedName>
</protein>
<dbReference type="VEuPathDB" id="FungiDB:PYU1_G009080"/>
<dbReference type="eggNOG" id="ENOG502RXCW">
    <property type="taxonomic scope" value="Eukaryota"/>
</dbReference>
<proteinExistence type="predicted"/>
<reference evidence="2" key="3">
    <citation type="submission" date="2015-02" db="UniProtKB">
        <authorList>
            <consortium name="EnsemblProtists"/>
        </authorList>
    </citation>
    <scope>IDENTIFICATION</scope>
    <source>
        <strain evidence="2">DAOM BR144</strain>
    </source>
</reference>
<feature type="region of interest" description="Disordered" evidence="1">
    <location>
        <begin position="249"/>
        <end position="274"/>
    </location>
</feature>